<accession>A0AAU9SWX4</accession>
<sequence>MTQRANPKTGCLTAVVRRLLCSGSQQTHPSDNILDSDETLQLLIPYEEIEESKKETKTETQTQNDEVSLQPTPPPPNVVAKLMGLDNPVPGSNRFRYFDDSGSAVTRSKSVNFMDYILRVQEEEEEEEDEKDGQRRCRKVKASVSFREIVPTSLRSSANQQQKKHDFLLLYLDKLDEKRELVGSSSFSRSKRFEKVLEDSKKPPLPPPEKKKENEKVAKKFKDEPRKVAKKKKSENRSDVNGAKKVRWFLSPSKSKSSEKTALLGGGESKNISADDFTGKEAESPENKSNASPVSVLDRDLYDYLILDDDYYFSGDSESASELSTKQVETTANSSCSSSPARTKTSTKKENNNTKSDSEETEFITKLMNMLSDLSEEDMKSSTWVSTSSTKPVDFTQVEDFCVEFGQEILDLVMDQLVDELCI</sequence>
<protein>
    <recommendedName>
        <fullName evidence="4">DUF3741 domain-containing protein</fullName>
    </recommendedName>
</protein>
<feature type="region of interest" description="Disordered" evidence="1">
    <location>
        <begin position="49"/>
        <end position="77"/>
    </location>
</feature>
<feature type="region of interest" description="Disordered" evidence="1">
    <location>
        <begin position="323"/>
        <end position="361"/>
    </location>
</feature>
<evidence type="ECO:0000256" key="1">
    <source>
        <dbReference type="SAM" id="MobiDB-lite"/>
    </source>
</evidence>
<feature type="region of interest" description="Disordered" evidence="1">
    <location>
        <begin position="193"/>
        <end position="294"/>
    </location>
</feature>
<gene>
    <name evidence="2" type="ORF">TAV2_LOCUS19750</name>
</gene>
<feature type="compositionally biased region" description="Polar residues" evidence="1">
    <location>
        <begin position="323"/>
        <end position="342"/>
    </location>
</feature>
<feature type="compositionally biased region" description="Basic and acidic residues" evidence="1">
    <location>
        <begin position="277"/>
        <end position="286"/>
    </location>
</feature>
<keyword evidence="3" id="KW-1185">Reference proteome</keyword>
<dbReference type="Proteomes" id="UP000836841">
    <property type="component" value="Chromosome 6"/>
</dbReference>
<feature type="compositionally biased region" description="Polar residues" evidence="1">
    <location>
        <begin position="61"/>
        <end position="70"/>
    </location>
</feature>
<dbReference type="PANTHER" id="PTHR35499">
    <property type="entry name" value="OS05G0128300 PROTEIN"/>
    <property type="match status" value="1"/>
</dbReference>
<dbReference type="AlphaFoldDB" id="A0AAU9SWX4"/>
<evidence type="ECO:0000313" key="3">
    <source>
        <dbReference type="Proteomes" id="UP000836841"/>
    </source>
</evidence>
<dbReference type="EMBL" id="OU466862">
    <property type="protein sequence ID" value="CAH2074595.1"/>
    <property type="molecule type" value="Genomic_DNA"/>
</dbReference>
<feature type="compositionally biased region" description="Basic and acidic residues" evidence="1">
    <location>
        <begin position="347"/>
        <end position="358"/>
    </location>
</feature>
<organism evidence="2 3">
    <name type="scientific">Thlaspi arvense</name>
    <name type="common">Field penny-cress</name>
    <dbReference type="NCBI Taxonomy" id="13288"/>
    <lineage>
        <taxon>Eukaryota</taxon>
        <taxon>Viridiplantae</taxon>
        <taxon>Streptophyta</taxon>
        <taxon>Embryophyta</taxon>
        <taxon>Tracheophyta</taxon>
        <taxon>Spermatophyta</taxon>
        <taxon>Magnoliopsida</taxon>
        <taxon>eudicotyledons</taxon>
        <taxon>Gunneridae</taxon>
        <taxon>Pentapetalae</taxon>
        <taxon>rosids</taxon>
        <taxon>malvids</taxon>
        <taxon>Brassicales</taxon>
        <taxon>Brassicaceae</taxon>
        <taxon>Thlaspideae</taxon>
        <taxon>Thlaspi</taxon>
    </lineage>
</organism>
<feature type="compositionally biased region" description="Basic and acidic residues" evidence="1">
    <location>
        <begin position="193"/>
        <end position="227"/>
    </location>
</feature>
<name>A0AAU9SWX4_THLAR</name>
<evidence type="ECO:0008006" key="4">
    <source>
        <dbReference type="Google" id="ProtNLM"/>
    </source>
</evidence>
<evidence type="ECO:0000313" key="2">
    <source>
        <dbReference type="EMBL" id="CAH2074595.1"/>
    </source>
</evidence>
<dbReference type="PANTHER" id="PTHR35499:SF4">
    <property type="entry name" value="ALC-INTERACTING PROTEIN 1"/>
    <property type="match status" value="1"/>
</dbReference>
<reference evidence="2 3" key="1">
    <citation type="submission" date="2022-03" db="EMBL/GenBank/DDBJ databases">
        <authorList>
            <person name="Nunn A."/>
            <person name="Chopra R."/>
            <person name="Nunn A."/>
            <person name="Contreras Garrido A."/>
        </authorList>
    </citation>
    <scope>NUCLEOTIDE SEQUENCE [LARGE SCALE GENOMIC DNA]</scope>
</reference>
<proteinExistence type="predicted"/>